<dbReference type="AlphaFoldDB" id="A0A5B8UG96"/>
<dbReference type="PANTHER" id="PTHR10030">
    <property type="entry name" value="ALPHA-L-FUCOSIDASE"/>
    <property type="match status" value="1"/>
</dbReference>
<comment type="similarity">
    <text evidence="1">Belongs to the glycosyl hydrolase 29 family.</text>
</comment>
<evidence type="ECO:0000256" key="6">
    <source>
        <dbReference type="SAM" id="SignalP"/>
    </source>
</evidence>
<keyword evidence="8" id="KW-0808">Transferase</keyword>
<evidence type="ECO:0000256" key="5">
    <source>
        <dbReference type="ARBA" id="ARBA00023295"/>
    </source>
</evidence>
<evidence type="ECO:0000256" key="2">
    <source>
        <dbReference type="ARBA" id="ARBA00012662"/>
    </source>
</evidence>
<organism evidence="8 9">
    <name type="scientific">Flavisolibacter ginsenosidimutans</name>
    <dbReference type="NCBI Taxonomy" id="661481"/>
    <lineage>
        <taxon>Bacteria</taxon>
        <taxon>Pseudomonadati</taxon>
        <taxon>Bacteroidota</taxon>
        <taxon>Chitinophagia</taxon>
        <taxon>Chitinophagales</taxon>
        <taxon>Chitinophagaceae</taxon>
        <taxon>Flavisolibacter</taxon>
    </lineage>
</organism>
<dbReference type="EC" id="3.2.1.51" evidence="2"/>
<dbReference type="Gene3D" id="3.20.20.80">
    <property type="entry name" value="Glycosidases"/>
    <property type="match status" value="1"/>
</dbReference>
<dbReference type="InterPro" id="IPR008979">
    <property type="entry name" value="Galactose-bd-like_sf"/>
</dbReference>
<dbReference type="EMBL" id="CP042433">
    <property type="protein sequence ID" value="QEC55523.1"/>
    <property type="molecule type" value="Genomic_DNA"/>
</dbReference>
<dbReference type="GO" id="GO:0016139">
    <property type="term" value="P:glycoside catabolic process"/>
    <property type="evidence" value="ECO:0007669"/>
    <property type="project" value="TreeGrafter"/>
</dbReference>
<dbReference type="OrthoDB" id="107551at2"/>
<protein>
    <recommendedName>
        <fullName evidence="2">alpha-L-fucosidase</fullName>
        <ecNumber evidence="2">3.2.1.51</ecNumber>
    </recommendedName>
</protein>
<dbReference type="GO" id="GO:0005764">
    <property type="term" value="C:lysosome"/>
    <property type="evidence" value="ECO:0007669"/>
    <property type="project" value="TreeGrafter"/>
</dbReference>
<keyword evidence="4" id="KW-0378">Hydrolase</keyword>
<dbReference type="GO" id="GO:0006004">
    <property type="term" value="P:fucose metabolic process"/>
    <property type="evidence" value="ECO:0007669"/>
    <property type="project" value="TreeGrafter"/>
</dbReference>
<evidence type="ECO:0000256" key="3">
    <source>
        <dbReference type="ARBA" id="ARBA00022729"/>
    </source>
</evidence>
<dbReference type="SUPFAM" id="SSF51445">
    <property type="entry name" value="(Trans)glycosidases"/>
    <property type="match status" value="1"/>
</dbReference>
<evidence type="ECO:0000259" key="7">
    <source>
        <dbReference type="Pfam" id="PF01120"/>
    </source>
</evidence>
<evidence type="ECO:0000256" key="1">
    <source>
        <dbReference type="ARBA" id="ARBA00007951"/>
    </source>
</evidence>
<dbReference type="InterPro" id="IPR057739">
    <property type="entry name" value="Glyco_hydro_29_N"/>
</dbReference>
<evidence type="ECO:0000313" key="8">
    <source>
        <dbReference type="EMBL" id="QEC55523.1"/>
    </source>
</evidence>
<dbReference type="SMART" id="SM00812">
    <property type="entry name" value="Alpha_L_fucos"/>
    <property type="match status" value="1"/>
</dbReference>
<feature type="chain" id="PRO_5022897031" description="alpha-L-fucosidase" evidence="6">
    <location>
        <begin position="26"/>
        <end position="500"/>
    </location>
</feature>
<reference evidence="8 9" key="1">
    <citation type="journal article" date="2015" name="Int. J. Syst. Evol. Microbiol.">
        <title>Flavisolibacter ginsenosidimutans sp. nov., with ginsenoside-converting activity isolated from soil used for cultivating ginseng.</title>
        <authorList>
            <person name="Zhao Y."/>
            <person name="Liu Q."/>
            <person name="Kang M.S."/>
            <person name="Jin F."/>
            <person name="Yu H."/>
            <person name="Im W.T."/>
        </authorList>
    </citation>
    <scope>NUCLEOTIDE SEQUENCE [LARGE SCALE GENOMIC DNA]</scope>
    <source>
        <strain evidence="8 9">Gsoil 636</strain>
    </source>
</reference>
<dbReference type="GO" id="GO:0004560">
    <property type="term" value="F:alpha-L-fucosidase activity"/>
    <property type="evidence" value="ECO:0007669"/>
    <property type="project" value="InterPro"/>
</dbReference>
<dbReference type="GO" id="GO:0016740">
    <property type="term" value="F:transferase activity"/>
    <property type="evidence" value="ECO:0007669"/>
    <property type="project" value="UniProtKB-KW"/>
</dbReference>
<dbReference type="InterPro" id="IPR000933">
    <property type="entry name" value="Glyco_hydro_29"/>
</dbReference>
<dbReference type="InterPro" id="IPR017853">
    <property type="entry name" value="GH"/>
</dbReference>
<gene>
    <name evidence="8" type="ORF">FSB75_06275</name>
</gene>
<feature type="domain" description="Glycoside hydrolase family 29 N-terminal" evidence="7">
    <location>
        <begin position="69"/>
        <end position="343"/>
    </location>
</feature>
<evidence type="ECO:0000313" key="9">
    <source>
        <dbReference type="Proteomes" id="UP000321204"/>
    </source>
</evidence>
<evidence type="ECO:0000256" key="4">
    <source>
        <dbReference type="ARBA" id="ARBA00022801"/>
    </source>
</evidence>
<dbReference type="Gene3D" id="2.60.120.260">
    <property type="entry name" value="Galactose-binding domain-like"/>
    <property type="match status" value="1"/>
</dbReference>
<feature type="signal peptide" evidence="6">
    <location>
        <begin position="1"/>
        <end position="25"/>
    </location>
</feature>
<keyword evidence="5" id="KW-0326">Glycosidase</keyword>
<sequence>MRLKLNCQPVLILSALAIICMHSTAQILQPATSPNAAQKELMKRGYGMFIHFGVNTFTDVEWSDGTTPASAYNPTNLDPDQWVRTAKEAGFRYGVLITKHHDGFCLWDSQFTDYDVAASPVKTDVVKAVADACKKYGLQFAIYYSLWDRHEPSFNDKNPQLYIDYMLHQLKELFTNYGPICELWLDGGWKRAPSDWGIDQIYKLVKRYNPKCAVSVNHTIVNEEGKRKFTLPSLMTEDNRYYFQYFPSDFRLWDPKLITKFDKKQYQHEGQSYYLPFEHTICLSSRWNWFQKSAQLPVRALDELQELFYWCTDNDNSLVINVPPDKTGRIREYEALAVIELGKRLGLSAKGPLPKNGKFISLRKPAVASSEAVGKDAQFSASFVNDGSLDSRWMAADTLAEITIDLDPAEEFNKVSIFEYEDTKNLPDGFSQLRTSRIKEYSIDILQGGQWQTIYLGTEPMGDCKVVNLPRNYKTAKLRFKILKASAPPSLYELSVIKRL</sequence>
<keyword evidence="3 6" id="KW-0732">Signal</keyword>
<dbReference type="Proteomes" id="UP000321204">
    <property type="component" value="Chromosome"/>
</dbReference>
<dbReference type="SUPFAM" id="SSF49785">
    <property type="entry name" value="Galactose-binding domain-like"/>
    <property type="match status" value="1"/>
</dbReference>
<name>A0A5B8UG96_9BACT</name>
<dbReference type="PANTHER" id="PTHR10030:SF37">
    <property type="entry name" value="ALPHA-L-FUCOSIDASE-RELATED"/>
    <property type="match status" value="1"/>
</dbReference>
<dbReference type="KEGG" id="fgg:FSB75_06275"/>
<accession>A0A5B8UG96</accession>
<proteinExistence type="inferred from homology"/>
<keyword evidence="9" id="KW-1185">Reference proteome</keyword>
<dbReference type="Pfam" id="PF01120">
    <property type="entry name" value="Alpha_L_fucos"/>
    <property type="match status" value="1"/>
</dbReference>